<dbReference type="EMBL" id="WJPO01000007">
    <property type="protein sequence ID" value="MRH20673.1"/>
    <property type="molecule type" value="Genomic_DNA"/>
</dbReference>
<comment type="caution">
    <text evidence="2">The sequence shown here is derived from an EMBL/GenBank/DDBJ whole genome shotgun (WGS) entry which is preliminary data.</text>
</comment>
<accession>A0A844BI83</accession>
<name>A0A844BI83_9RHOB</name>
<proteinExistence type="predicted"/>
<sequence length="476" mass="52105">MTPSPPPRLRLALCAALVALGAAPALADRVVDGPLRPKVEDLSAYRDHTRAALGRMNAAQPDPCIANVAGALFLDAHLADTGLIEALRGLDRPEVAVARIVWNFAMPDEPGVLGSLATVLGYGKIGKALDLVSKGANTIKGFDILMEHTIGSVEQRQAIWTNEIVRQSIDNKWDATLIADRSRQLADSSQTTVEEIRTLSDRTEAEILDLERKHEAEIARIDARRSERIEALIQKHYSLTDTNPQRAMLQARLKAESDPAMSTIANEHTAATQTALNNRYAKLTEISQGYERRVGKLTEDLARNATQHEALARYAWPIAQGDCAEITRDGPVAAIPRLPTGLEEPYERDAADAGRLADVLKLPHDKLMVTLGALALAPSTDFLSCVCRAAAYGQPQTAQFYHPDTIGEYDKRYSCNTPGEPCVVSGFGCWRNPLPGNPDYWEACADRMQGEAAQPFTDSILSRMKARRTRLEEAPQ</sequence>
<dbReference type="Proteomes" id="UP000466730">
    <property type="component" value="Unassembled WGS sequence"/>
</dbReference>
<dbReference type="AlphaFoldDB" id="A0A844BI83"/>
<keyword evidence="3" id="KW-1185">Reference proteome</keyword>
<evidence type="ECO:0000313" key="3">
    <source>
        <dbReference type="Proteomes" id="UP000466730"/>
    </source>
</evidence>
<evidence type="ECO:0000256" key="1">
    <source>
        <dbReference type="SAM" id="SignalP"/>
    </source>
</evidence>
<organism evidence="2 3">
    <name type="scientific">Rhodovulum strictum</name>
    <dbReference type="NCBI Taxonomy" id="58314"/>
    <lineage>
        <taxon>Bacteria</taxon>
        <taxon>Pseudomonadati</taxon>
        <taxon>Pseudomonadota</taxon>
        <taxon>Alphaproteobacteria</taxon>
        <taxon>Rhodobacterales</taxon>
        <taxon>Paracoccaceae</taxon>
        <taxon>Rhodovulum</taxon>
    </lineage>
</organism>
<keyword evidence="1" id="KW-0732">Signal</keyword>
<evidence type="ECO:0000313" key="2">
    <source>
        <dbReference type="EMBL" id="MRH20673.1"/>
    </source>
</evidence>
<protein>
    <submittedName>
        <fullName evidence="2">Uncharacterized protein</fullName>
    </submittedName>
</protein>
<gene>
    <name evidence="2" type="ORF">GH815_06680</name>
</gene>
<dbReference type="OrthoDB" id="7847277at2"/>
<feature type="chain" id="PRO_5032741311" evidence="1">
    <location>
        <begin position="28"/>
        <end position="476"/>
    </location>
</feature>
<dbReference type="RefSeq" id="WP_153747980.1">
    <property type="nucleotide sequence ID" value="NZ_BAAADI010000049.1"/>
</dbReference>
<reference evidence="2 3" key="1">
    <citation type="submission" date="2019-11" db="EMBL/GenBank/DDBJ databases">
        <title>Draft Whole-Genome sequence of the marine photosynthetic bacterium Rhodovulum strictum DSM 11289.</title>
        <authorList>
            <person name="Kyndt J.A."/>
            <person name="Meyer T.E."/>
        </authorList>
    </citation>
    <scope>NUCLEOTIDE SEQUENCE [LARGE SCALE GENOMIC DNA]</scope>
    <source>
        <strain evidence="2 3">DSM 11289</strain>
    </source>
</reference>
<feature type="signal peptide" evidence="1">
    <location>
        <begin position="1"/>
        <end position="27"/>
    </location>
</feature>